<gene>
    <name evidence="2" type="ORF">QBC33DRAFT_587601</name>
</gene>
<feature type="compositionally biased region" description="Pro residues" evidence="1">
    <location>
        <begin position="202"/>
        <end position="215"/>
    </location>
</feature>
<evidence type="ECO:0000313" key="3">
    <source>
        <dbReference type="Proteomes" id="UP001244011"/>
    </source>
</evidence>
<keyword evidence="3" id="KW-1185">Reference proteome</keyword>
<feature type="compositionally biased region" description="Basic and acidic residues" evidence="1">
    <location>
        <begin position="425"/>
        <end position="451"/>
    </location>
</feature>
<dbReference type="RefSeq" id="XP_060283417.1">
    <property type="nucleotide sequence ID" value="XM_060431521.1"/>
</dbReference>
<protein>
    <recommendedName>
        <fullName evidence="4">RNA recognition motif-containing protein</fullName>
    </recommendedName>
</protein>
<evidence type="ECO:0000313" key="2">
    <source>
        <dbReference type="EMBL" id="KAK1767204.1"/>
    </source>
</evidence>
<dbReference type="Proteomes" id="UP001244011">
    <property type="component" value="Unassembled WGS sequence"/>
</dbReference>
<feature type="region of interest" description="Disordered" evidence="1">
    <location>
        <begin position="190"/>
        <end position="390"/>
    </location>
</feature>
<dbReference type="EMBL" id="MU839009">
    <property type="protein sequence ID" value="KAK1767204.1"/>
    <property type="molecule type" value="Genomic_DNA"/>
</dbReference>
<accession>A0AAJ0FLY6</accession>
<proteinExistence type="predicted"/>
<name>A0AAJ0FLY6_9PEZI</name>
<feature type="compositionally biased region" description="Low complexity" evidence="1">
    <location>
        <begin position="307"/>
        <end position="316"/>
    </location>
</feature>
<dbReference type="GeneID" id="85314708"/>
<comment type="caution">
    <text evidence="2">The sequence shown here is derived from an EMBL/GenBank/DDBJ whole genome shotgun (WGS) entry which is preliminary data.</text>
</comment>
<evidence type="ECO:0008006" key="4">
    <source>
        <dbReference type="Google" id="ProtNLM"/>
    </source>
</evidence>
<feature type="region of interest" description="Disordered" evidence="1">
    <location>
        <begin position="423"/>
        <end position="451"/>
    </location>
</feature>
<dbReference type="AlphaFoldDB" id="A0AAJ0FLY6"/>
<evidence type="ECO:0000256" key="1">
    <source>
        <dbReference type="SAM" id="MobiDB-lite"/>
    </source>
</evidence>
<feature type="compositionally biased region" description="Low complexity" evidence="1">
    <location>
        <begin position="252"/>
        <end position="266"/>
    </location>
</feature>
<feature type="compositionally biased region" description="Pro residues" evidence="1">
    <location>
        <begin position="317"/>
        <end position="332"/>
    </location>
</feature>
<organism evidence="2 3">
    <name type="scientific">Phialemonium atrogriseum</name>
    <dbReference type="NCBI Taxonomy" id="1093897"/>
    <lineage>
        <taxon>Eukaryota</taxon>
        <taxon>Fungi</taxon>
        <taxon>Dikarya</taxon>
        <taxon>Ascomycota</taxon>
        <taxon>Pezizomycotina</taxon>
        <taxon>Sordariomycetes</taxon>
        <taxon>Sordariomycetidae</taxon>
        <taxon>Cephalothecales</taxon>
        <taxon>Cephalothecaceae</taxon>
        <taxon>Phialemonium</taxon>
    </lineage>
</organism>
<feature type="compositionally biased region" description="Pro residues" evidence="1">
    <location>
        <begin position="267"/>
        <end position="287"/>
    </location>
</feature>
<sequence length="466" mass="49176">MAARPGEEIVATLFGDVHYFYGPPTDDPPHHRFDKGSYVYLFEDAHQARARVEVANKPGTDDQDAFEGYLDTAQLRYSYKQTCVVTLTPGEVDGHDEWHLPTYDPHNQNKYHYKLHSLDIYFWTQQDALQFVNGIRRVLPPGQCEVLDEPGPPPLHSTDVSPVVQNLERVAISDNALSAGSSAPGVPSFGPPPISAVSRADPSPPQAFIPIPYNPASPAAPEQIRPREKTPPPEDGGVNPLHQTLAYDATTPFSPGLAPSGAGPLSPGIPPPQFSPPPGAPSFPGPPQHGLASPGLPPQGFGSLGGAASHLASPPASSTPPPPPPPPPPPAQQHPHQHAHPGIARAATMPVHGLPSPGMTSPYAAGFPFNARDTTPTPPGVASPGLQAPAGGFSPYSYVPGAGAAAGAGAATPDYGVHQQLYRPTEGEAAKKYKPKQEPRGKLEENAGRLERGVTGMFKKFEKKFG</sequence>
<reference evidence="2" key="1">
    <citation type="submission" date="2023-06" db="EMBL/GenBank/DDBJ databases">
        <title>Genome-scale phylogeny and comparative genomics of the fungal order Sordariales.</title>
        <authorList>
            <consortium name="Lawrence Berkeley National Laboratory"/>
            <person name="Hensen N."/>
            <person name="Bonometti L."/>
            <person name="Westerberg I."/>
            <person name="Brannstrom I.O."/>
            <person name="Guillou S."/>
            <person name="Cros-Aarteil S."/>
            <person name="Calhoun S."/>
            <person name="Haridas S."/>
            <person name="Kuo A."/>
            <person name="Mondo S."/>
            <person name="Pangilinan J."/>
            <person name="Riley R."/>
            <person name="Labutti K."/>
            <person name="Andreopoulos B."/>
            <person name="Lipzen A."/>
            <person name="Chen C."/>
            <person name="Yanf M."/>
            <person name="Daum C."/>
            <person name="Ng V."/>
            <person name="Clum A."/>
            <person name="Steindorff A."/>
            <person name="Ohm R."/>
            <person name="Martin F."/>
            <person name="Silar P."/>
            <person name="Natvig D."/>
            <person name="Lalanne C."/>
            <person name="Gautier V."/>
            <person name="Ament-Velasquez S.L."/>
            <person name="Kruys A."/>
            <person name="Hutchinson M.I."/>
            <person name="Powell A.J."/>
            <person name="Barry K."/>
            <person name="Miller A.N."/>
            <person name="Grigoriev I.V."/>
            <person name="Debuchy R."/>
            <person name="Gladieux P."/>
            <person name="Thoren M.H."/>
            <person name="Johannesson H."/>
        </authorList>
    </citation>
    <scope>NUCLEOTIDE SEQUENCE</scope>
    <source>
        <strain evidence="2">8032-3</strain>
    </source>
</reference>